<organism evidence="2 3">
    <name type="scientific">Bifidobacterium [indicum] DSM 20214 = LMG 11587</name>
    <dbReference type="NCBI Taxonomy" id="1341694"/>
    <lineage>
        <taxon>Bacteria</taxon>
        <taxon>Bacillati</taxon>
        <taxon>Actinomycetota</taxon>
        <taxon>Actinomycetes</taxon>
        <taxon>Bifidobacteriales</taxon>
        <taxon>Bifidobacteriaceae</taxon>
        <taxon>Bifidobacterium</taxon>
    </lineage>
</organism>
<proteinExistence type="predicted"/>
<name>A0A087VSP3_9BIFI</name>
<evidence type="ECO:0000256" key="1">
    <source>
        <dbReference type="SAM" id="Phobius"/>
    </source>
</evidence>
<dbReference type="OrthoDB" id="3240197at2"/>
<keyword evidence="3" id="KW-1185">Reference proteome</keyword>
<dbReference type="InterPro" id="IPR025329">
    <property type="entry name" value="DUF4235"/>
</dbReference>
<sequence>MSMAEHESGNQADHLVGVFHRIDDKVNQMRSSVESDPETLMDKVMKFALPSIAGLVAGKLFQAFWGSLVRKRNGGVDTEEGDQESATAGLLFAVLSAAVTTLASELIGRGSQALIDKRHR</sequence>
<dbReference type="EMBL" id="CP006018">
    <property type="protein sequence ID" value="AIC91364.1"/>
    <property type="molecule type" value="Genomic_DNA"/>
</dbReference>
<dbReference type="KEGG" id="bii:BINDI_0078"/>
<evidence type="ECO:0000313" key="3">
    <source>
        <dbReference type="Proteomes" id="UP000028569"/>
    </source>
</evidence>
<evidence type="ECO:0000313" key="2">
    <source>
        <dbReference type="EMBL" id="AIC91364.1"/>
    </source>
</evidence>
<keyword evidence="1" id="KW-0812">Transmembrane</keyword>
<feature type="transmembrane region" description="Helical" evidence="1">
    <location>
        <begin position="47"/>
        <end position="68"/>
    </location>
</feature>
<dbReference type="Proteomes" id="UP000028569">
    <property type="component" value="Chromosome"/>
</dbReference>
<feature type="transmembrane region" description="Helical" evidence="1">
    <location>
        <begin position="88"/>
        <end position="108"/>
    </location>
</feature>
<keyword evidence="1" id="KW-1133">Transmembrane helix</keyword>
<protein>
    <recommendedName>
        <fullName evidence="4">DUF4235 domain-containing protein</fullName>
    </recommendedName>
</protein>
<gene>
    <name evidence="2" type="ORF">BINDI_0078</name>
</gene>
<reference evidence="2 3" key="1">
    <citation type="journal article" date="2014" name="Appl. Environ. Microbiol.">
        <title>Genomic encyclopedia of type strains of the genus Bifidobacterium.</title>
        <authorList>
            <person name="Milani C."/>
            <person name="Lugli G.A."/>
            <person name="Duranti S."/>
            <person name="Turroni F."/>
            <person name="Bottacini F."/>
            <person name="Mangifesta M."/>
            <person name="Sanchez B."/>
            <person name="Viappiani A."/>
            <person name="Mancabelli L."/>
            <person name="Taminiau B."/>
            <person name="Delcenserie V."/>
            <person name="Barrangou R."/>
            <person name="Margolles A."/>
            <person name="van Sinderen D."/>
            <person name="Ventura M."/>
        </authorList>
    </citation>
    <scope>NUCLEOTIDE SEQUENCE [LARGE SCALE GENOMIC DNA]</scope>
    <source>
        <strain evidence="2 3">LMG 11587</strain>
    </source>
</reference>
<dbReference type="AlphaFoldDB" id="A0A087VSP3"/>
<keyword evidence="1" id="KW-0472">Membrane</keyword>
<dbReference type="Pfam" id="PF14019">
    <property type="entry name" value="DUF4235"/>
    <property type="match status" value="1"/>
</dbReference>
<accession>A0A087VSP3</accession>
<evidence type="ECO:0008006" key="4">
    <source>
        <dbReference type="Google" id="ProtNLM"/>
    </source>
</evidence>
<dbReference type="HOGENOM" id="CLU_120898_0_0_11"/>